<dbReference type="RefSeq" id="WP_254086639.1">
    <property type="nucleotide sequence ID" value="NZ_JAHESE010000029.1"/>
</dbReference>
<feature type="transmembrane region" description="Helical" evidence="1">
    <location>
        <begin position="43"/>
        <end position="60"/>
    </location>
</feature>
<comment type="caution">
    <text evidence="2">The sequence shown here is derived from an EMBL/GenBank/DDBJ whole genome shotgun (WGS) entry which is preliminary data.</text>
</comment>
<evidence type="ECO:0000256" key="1">
    <source>
        <dbReference type="SAM" id="Phobius"/>
    </source>
</evidence>
<feature type="transmembrane region" description="Helical" evidence="1">
    <location>
        <begin position="238"/>
        <end position="257"/>
    </location>
</feature>
<keyword evidence="1" id="KW-0812">Transmembrane</keyword>
<keyword evidence="3" id="KW-1185">Reference proteome</keyword>
<dbReference type="GO" id="GO:0005886">
    <property type="term" value="C:plasma membrane"/>
    <property type="evidence" value="ECO:0007669"/>
    <property type="project" value="TreeGrafter"/>
</dbReference>
<feature type="transmembrane region" description="Helical" evidence="1">
    <location>
        <begin position="80"/>
        <end position="99"/>
    </location>
</feature>
<gene>
    <name evidence="2" type="ORF">KK062_22665</name>
</gene>
<feature type="transmembrane region" description="Helical" evidence="1">
    <location>
        <begin position="214"/>
        <end position="232"/>
    </location>
</feature>
<feature type="transmembrane region" description="Helical" evidence="1">
    <location>
        <begin position="12"/>
        <end position="31"/>
    </location>
</feature>
<keyword evidence="1" id="KW-1133">Transmembrane helix</keyword>
<name>A0AAP2E2X8_9BACT</name>
<proteinExistence type="predicted"/>
<dbReference type="PANTHER" id="PTHR18640:SF5">
    <property type="entry name" value="SODIUM_BILE ACID COTRANSPORTER 7"/>
    <property type="match status" value="1"/>
</dbReference>
<feature type="transmembrane region" description="Helical" evidence="1">
    <location>
        <begin position="293"/>
        <end position="314"/>
    </location>
</feature>
<evidence type="ECO:0000313" key="2">
    <source>
        <dbReference type="EMBL" id="MBT1711063.1"/>
    </source>
</evidence>
<evidence type="ECO:0000313" key="3">
    <source>
        <dbReference type="Proteomes" id="UP001319080"/>
    </source>
</evidence>
<protein>
    <submittedName>
        <fullName evidence="2">Bile acid:sodium symporter family protein</fullName>
    </submittedName>
</protein>
<dbReference type="Gene3D" id="1.20.1530.20">
    <property type="match status" value="1"/>
</dbReference>
<dbReference type="PANTHER" id="PTHR18640">
    <property type="entry name" value="SOLUTE CARRIER FAMILY 10 MEMBER 7"/>
    <property type="match status" value="1"/>
</dbReference>
<dbReference type="InterPro" id="IPR038770">
    <property type="entry name" value="Na+/solute_symporter_sf"/>
</dbReference>
<dbReference type="InterPro" id="IPR016833">
    <property type="entry name" value="Put_Na-Bile_cotransptr"/>
</dbReference>
<sequence length="341" mass="36433">MSRAFFAFLKRIGLDGFILAPGSAIFLAYLWPAPGVMEHPVSLAVIADYGVTLIFFFYGLKLSPKTLKASLGNWRLHTVVQASTFMLFPLIGFALYFLAGTWGEPLLWLGILYVTVLPSTVSSSVVMVSMAGGNIPAAIFNASISGLLGVIITPLFMSPVLENQVHSFDAGAVIIKLGIQVLAPVGLGIVLHSTRLGAWAVRKRASLRIMDQSVILLIVYISFCESFAGHMFSALHPSALLLLLAGMAVLFAVVFLLTGNISRWMGFADQDRITAVFCGTKKSLVHGTVMSKILFAGIPAAGLVLLPIMVYHAIQLILSSMIAKRIASQAATKPSGAQPPA</sequence>
<feature type="transmembrane region" description="Helical" evidence="1">
    <location>
        <begin position="105"/>
        <end position="126"/>
    </location>
</feature>
<feature type="transmembrane region" description="Helical" evidence="1">
    <location>
        <begin position="173"/>
        <end position="193"/>
    </location>
</feature>
<dbReference type="AlphaFoldDB" id="A0AAP2E2X8"/>
<dbReference type="Proteomes" id="UP001319080">
    <property type="component" value="Unassembled WGS sequence"/>
</dbReference>
<reference evidence="2 3" key="1">
    <citation type="submission" date="2021-05" db="EMBL/GenBank/DDBJ databases">
        <title>A Polyphasic approach of four new species of the genus Ohtaekwangia: Ohtaekwangia histidinii sp. nov., Ohtaekwangia cretensis sp. nov., Ohtaekwangia indiensis sp. nov., Ohtaekwangia reichenbachii sp. nov. from diverse environment.</title>
        <authorList>
            <person name="Octaviana S."/>
        </authorList>
    </citation>
    <scope>NUCLEOTIDE SEQUENCE [LARGE SCALE GENOMIC DNA]</scope>
    <source>
        <strain evidence="2 3">PWU5</strain>
    </source>
</reference>
<dbReference type="EMBL" id="JAHESE010000029">
    <property type="protein sequence ID" value="MBT1711063.1"/>
    <property type="molecule type" value="Genomic_DNA"/>
</dbReference>
<organism evidence="2 3">
    <name type="scientific">Dawidia cretensis</name>
    <dbReference type="NCBI Taxonomy" id="2782350"/>
    <lineage>
        <taxon>Bacteria</taxon>
        <taxon>Pseudomonadati</taxon>
        <taxon>Bacteroidota</taxon>
        <taxon>Cytophagia</taxon>
        <taxon>Cytophagales</taxon>
        <taxon>Chryseotaleaceae</taxon>
        <taxon>Dawidia</taxon>
    </lineage>
</organism>
<keyword evidence="1" id="KW-0472">Membrane</keyword>
<accession>A0AAP2E2X8</accession>
<dbReference type="PIRSF" id="PIRSF026166">
    <property type="entry name" value="UCP026166"/>
    <property type="match status" value="1"/>
</dbReference>
<dbReference type="Pfam" id="PF13593">
    <property type="entry name" value="SBF_like"/>
    <property type="match status" value="1"/>
</dbReference>
<feature type="transmembrane region" description="Helical" evidence="1">
    <location>
        <begin position="138"/>
        <end position="161"/>
    </location>
</feature>